<evidence type="ECO:0000313" key="4">
    <source>
        <dbReference type="EMBL" id="EDO46725.1"/>
    </source>
</evidence>
<evidence type="ECO:0000259" key="3">
    <source>
        <dbReference type="PROSITE" id="PS50041"/>
    </source>
</evidence>
<protein>
    <recommendedName>
        <fullName evidence="3">C-type lectin domain-containing protein</fullName>
    </recommendedName>
</protein>
<organism evidence="4 5">
    <name type="scientific">Nematostella vectensis</name>
    <name type="common">Starlet sea anemone</name>
    <dbReference type="NCBI Taxonomy" id="45351"/>
    <lineage>
        <taxon>Eukaryota</taxon>
        <taxon>Metazoa</taxon>
        <taxon>Cnidaria</taxon>
        <taxon>Anthozoa</taxon>
        <taxon>Hexacorallia</taxon>
        <taxon>Actiniaria</taxon>
        <taxon>Edwardsiidae</taxon>
        <taxon>Nematostella</taxon>
    </lineage>
</organism>
<name>A7RPE8_NEMVE</name>
<evidence type="ECO:0000313" key="5">
    <source>
        <dbReference type="Proteomes" id="UP000001593"/>
    </source>
</evidence>
<dbReference type="HOGENOM" id="CLU_046199_0_0_1"/>
<dbReference type="Proteomes" id="UP000001593">
    <property type="component" value="Unassembled WGS sequence"/>
</dbReference>
<feature type="signal peptide" evidence="2">
    <location>
        <begin position="1"/>
        <end position="34"/>
    </location>
</feature>
<feature type="domain" description="C-type lectin" evidence="3">
    <location>
        <begin position="406"/>
        <end position="468"/>
    </location>
</feature>
<reference evidence="4 5" key="1">
    <citation type="journal article" date="2007" name="Science">
        <title>Sea anemone genome reveals ancestral eumetazoan gene repertoire and genomic organization.</title>
        <authorList>
            <person name="Putnam N.H."/>
            <person name="Srivastava M."/>
            <person name="Hellsten U."/>
            <person name="Dirks B."/>
            <person name="Chapman J."/>
            <person name="Salamov A."/>
            <person name="Terry A."/>
            <person name="Shapiro H."/>
            <person name="Lindquist E."/>
            <person name="Kapitonov V.V."/>
            <person name="Jurka J."/>
            <person name="Genikhovich G."/>
            <person name="Grigoriev I.V."/>
            <person name="Lucas S.M."/>
            <person name="Steele R.E."/>
            <person name="Finnerty J.R."/>
            <person name="Technau U."/>
            <person name="Martindale M.Q."/>
            <person name="Rokhsar D.S."/>
        </authorList>
    </citation>
    <scope>NUCLEOTIDE SEQUENCE [LARGE SCALE GENOMIC DNA]</scope>
    <source>
        <strain evidence="5">CH2 X CH6</strain>
    </source>
</reference>
<dbReference type="GO" id="GO:0006955">
    <property type="term" value="P:immune response"/>
    <property type="evidence" value="ECO:0000318"/>
    <property type="project" value="GO_Central"/>
</dbReference>
<dbReference type="GO" id="GO:0009897">
    <property type="term" value="C:external side of plasma membrane"/>
    <property type="evidence" value="ECO:0000318"/>
    <property type="project" value="GO_Central"/>
</dbReference>
<proteinExistence type="predicted"/>
<dbReference type="Gene3D" id="2.60.120.200">
    <property type="match status" value="1"/>
</dbReference>
<dbReference type="InterPro" id="IPR018378">
    <property type="entry name" value="C-type_lectin_CS"/>
</dbReference>
<dbReference type="PANTHER" id="PTHR22801">
    <property type="entry name" value="LITHOSTATHINE"/>
    <property type="match status" value="1"/>
</dbReference>
<dbReference type="GO" id="GO:0030246">
    <property type="term" value="F:carbohydrate binding"/>
    <property type="evidence" value="ECO:0000318"/>
    <property type="project" value="GO_Central"/>
</dbReference>
<dbReference type="AlphaFoldDB" id="A7RPE8"/>
<dbReference type="InParanoid" id="A7RPE8"/>
<keyword evidence="2" id="KW-0732">Signal</keyword>
<sequence>MLPKKPRGMAKFALEGATSVLLACGILLLSHAQGDQCTGNNLSISMKSRLECGIFQTVLTNRTGCIRTCLTTLKCFSLNFYQSLTNGSEICELVDDVRKNKLHGCMKKHQGDHTEIEDFKPCHPSRKCETRTRKALEENWYQLGSKKFKAFSEKKTWHEANEACGNIGAILATVANEFESQLIGEVLLPLIKENPVIDVKKTFSPIGYWKLDGSDNTTSGLSLAGKVAYVKDEETKTTVLHFPGISSDYATTPRYDLSADFTIAMWVKVFKIESMFLYSYWASSLSLFRFVLTPDGKIEFQSNGLIITTSRKIIPEKWYFIAVNWNSQNRDSRIYLDGLKAAHVSGVFNGEMAPSTGLTNYYIGLKLDSNGPIHARIAHLMVFDQRYYGPDLIEIRDATIFGKEAWLGLNYRNTEQEFIWPNSEPATYKNFAPGYPDTPGSNCVVARDWDIGKWADTKCSFKRPYICTKPA</sequence>
<dbReference type="InterPro" id="IPR050801">
    <property type="entry name" value="Ca-Dep_Lectins_ImmuneDev"/>
</dbReference>
<dbReference type="Pfam" id="PF00059">
    <property type="entry name" value="Lectin_C"/>
    <property type="match status" value="1"/>
</dbReference>
<keyword evidence="1" id="KW-1015">Disulfide bond</keyword>
<dbReference type="PANTHER" id="PTHR22801:SF63">
    <property type="entry name" value="C-TYPE LECTIN DOMAIN-CONTAINING PROTEIN"/>
    <property type="match status" value="1"/>
</dbReference>
<evidence type="ECO:0000256" key="2">
    <source>
        <dbReference type="SAM" id="SignalP"/>
    </source>
</evidence>
<gene>
    <name evidence="4" type="ORF">NEMVEDRAFT_v1g200110</name>
</gene>
<feature type="chain" id="PRO_5002714414" description="C-type lectin domain-containing protein" evidence="2">
    <location>
        <begin position="35"/>
        <end position="471"/>
    </location>
</feature>
<evidence type="ECO:0000256" key="1">
    <source>
        <dbReference type="ARBA" id="ARBA00023157"/>
    </source>
</evidence>
<dbReference type="InterPro" id="IPR016187">
    <property type="entry name" value="CTDL_fold"/>
</dbReference>
<dbReference type="Gene3D" id="3.10.100.10">
    <property type="entry name" value="Mannose-Binding Protein A, subunit A"/>
    <property type="match status" value="2"/>
</dbReference>
<accession>A7RPE8</accession>
<dbReference type="SMART" id="SM00034">
    <property type="entry name" value="CLECT"/>
    <property type="match status" value="1"/>
</dbReference>
<dbReference type="CDD" id="cd00037">
    <property type="entry name" value="CLECT"/>
    <property type="match status" value="2"/>
</dbReference>
<dbReference type="PROSITE" id="PS50041">
    <property type="entry name" value="C_TYPE_LECTIN_2"/>
    <property type="match status" value="1"/>
</dbReference>
<dbReference type="EMBL" id="DS469525">
    <property type="protein sequence ID" value="EDO46725.1"/>
    <property type="molecule type" value="Genomic_DNA"/>
</dbReference>
<dbReference type="OMA" id="FGSHTEY"/>
<dbReference type="InterPro" id="IPR001304">
    <property type="entry name" value="C-type_lectin-like"/>
</dbReference>
<keyword evidence="5" id="KW-1185">Reference proteome</keyword>
<dbReference type="GO" id="GO:0038187">
    <property type="term" value="F:pattern recognition receptor activity"/>
    <property type="evidence" value="ECO:0000318"/>
    <property type="project" value="GO_Central"/>
</dbReference>
<dbReference type="SUPFAM" id="SSF49899">
    <property type="entry name" value="Concanavalin A-like lectins/glucanases"/>
    <property type="match status" value="1"/>
</dbReference>
<dbReference type="PhylomeDB" id="A7RPE8"/>
<dbReference type="PROSITE" id="PS00615">
    <property type="entry name" value="C_TYPE_LECTIN_1"/>
    <property type="match status" value="1"/>
</dbReference>
<dbReference type="InterPro" id="IPR016186">
    <property type="entry name" value="C-type_lectin-like/link_sf"/>
</dbReference>
<dbReference type="Pfam" id="PF13385">
    <property type="entry name" value="Laminin_G_3"/>
    <property type="match status" value="1"/>
</dbReference>
<dbReference type="InterPro" id="IPR013320">
    <property type="entry name" value="ConA-like_dom_sf"/>
</dbReference>
<dbReference type="SUPFAM" id="SSF56436">
    <property type="entry name" value="C-type lectin-like"/>
    <property type="match status" value="1"/>
</dbReference>